<evidence type="ECO:0000313" key="1">
    <source>
        <dbReference type="EMBL" id="CAB4160889.1"/>
    </source>
</evidence>
<reference evidence="1" key="1">
    <citation type="submission" date="2020-04" db="EMBL/GenBank/DDBJ databases">
        <authorList>
            <person name="Chiriac C."/>
            <person name="Salcher M."/>
            <person name="Ghai R."/>
            <person name="Kavagutti S V."/>
        </authorList>
    </citation>
    <scope>NUCLEOTIDE SEQUENCE</scope>
</reference>
<name>A0A6J5NN99_9CAUD</name>
<proteinExistence type="predicted"/>
<accession>A0A6J5NN99</accession>
<evidence type="ECO:0008006" key="2">
    <source>
        <dbReference type="Google" id="ProtNLM"/>
    </source>
</evidence>
<gene>
    <name evidence="1" type="ORF">UFOVP770_16</name>
</gene>
<protein>
    <recommendedName>
        <fullName evidence="2">Tail fiber domain-containing protein</fullName>
    </recommendedName>
</protein>
<sequence>MQSKLAKLLDPLYRWITNYMGDCGFILYGIGKDDPPPPPDYAAAARETAQGNIDAARVATAANRVNQITPFGNLTYKQTGTDSYGNPTWTATQELAPAQQRIAEQQAGLSSGLLGTAQKGLDYAGSLLEKPGIDISKLPSTGFDPGQSYQDAIMKRLAPQLDRENQSFEQDMANKGIGVGTQAYNTAKSLLAQNQNDRLTSATVQGINTGLTANQQAFNQAGYNQMQPINVINALRTGSQVSTPNYVNPALQSTTQGPDLLGAVSNQYNAQLGATNAANANTANFVSGLMNLGGSIYGAKG</sequence>
<dbReference type="EMBL" id="LR796715">
    <property type="protein sequence ID" value="CAB4160889.1"/>
    <property type="molecule type" value="Genomic_DNA"/>
</dbReference>
<organism evidence="1">
    <name type="scientific">uncultured Caudovirales phage</name>
    <dbReference type="NCBI Taxonomy" id="2100421"/>
    <lineage>
        <taxon>Viruses</taxon>
        <taxon>Duplodnaviria</taxon>
        <taxon>Heunggongvirae</taxon>
        <taxon>Uroviricota</taxon>
        <taxon>Caudoviricetes</taxon>
        <taxon>Peduoviridae</taxon>
        <taxon>Maltschvirus</taxon>
        <taxon>Maltschvirus maltsch</taxon>
    </lineage>
</organism>